<accession>A0ACB7HC90</accession>
<evidence type="ECO:0000313" key="2">
    <source>
        <dbReference type="Proteomes" id="UP000091857"/>
    </source>
</evidence>
<dbReference type="EMBL" id="CM004394">
    <property type="protein sequence ID" value="KAG8650067.1"/>
    <property type="molecule type" value="Genomic_DNA"/>
</dbReference>
<name>A0ACB7HC90_MANES</name>
<gene>
    <name evidence="1" type="ORF">MANES_08G173800v8</name>
</gene>
<dbReference type="Proteomes" id="UP000091857">
    <property type="component" value="Chromosome 8"/>
</dbReference>
<keyword evidence="2" id="KW-1185">Reference proteome</keyword>
<reference evidence="2" key="1">
    <citation type="journal article" date="2016" name="Nat. Biotechnol.">
        <title>Sequencing wild and cultivated cassava and related species reveals extensive interspecific hybridization and genetic diversity.</title>
        <authorList>
            <person name="Bredeson J.V."/>
            <person name="Lyons J.B."/>
            <person name="Prochnik S.E."/>
            <person name="Wu G.A."/>
            <person name="Ha C.M."/>
            <person name="Edsinger-Gonzales E."/>
            <person name="Grimwood J."/>
            <person name="Schmutz J."/>
            <person name="Rabbi I.Y."/>
            <person name="Egesi C."/>
            <person name="Nauluvula P."/>
            <person name="Lebot V."/>
            <person name="Ndunguru J."/>
            <person name="Mkamilo G."/>
            <person name="Bart R.S."/>
            <person name="Setter T.L."/>
            <person name="Gleadow R.M."/>
            <person name="Kulakow P."/>
            <person name="Ferguson M.E."/>
            <person name="Rounsley S."/>
            <person name="Rokhsar D.S."/>
        </authorList>
    </citation>
    <scope>NUCLEOTIDE SEQUENCE [LARGE SCALE GENOMIC DNA]</scope>
    <source>
        <strain evidence="2">cv. AM560-2</strain>
    </source>
</reference>
<comment type="caution">
    <text evidence="1">The sequence shown here is derived from an EMBL/GenBank/DDBJ whole genome shotgun (WGS) entry which is preliminary data.</text>
</comment>
<organism evidence="1 2">
    <name type="scientific">Manihot esculenta</name>
    <name type="common">Cassava</name>
    <name type="synonym">Jatropha manihot</name>
    <dbReference type="NCBI Taxonomy" id="3983"/>
    <lineage>
        <taxon>Eukaryota</taxon>
        <taxon>Viridiplantae</taxon>
        <taxon>Streptophyta</taxon>
        <taxon>Embryophyta</taxon>
        <taxon>Tracheophyta</taxon>
        <taxon>Spermatophyta</taxon>
        <taxon>Magnoliopsida</taxon>
        <taxon>eudicotyledons</taxon>
        <taxon>Gunneridae</taxon>
        <taxon>Pentapetalae</taxon>
        <taxon>rosids</taxon>
        <taxon>fabids</taxon>
        <taxon>Malpighiales</taxon>
        <taxon>Euphorbiaceae</taxon>
        <taxon>Crotonoideae</taxon>
        <taxon>Manihoteae</taxon>
        <taxon>Manihot</taxon>
    </lineage>
</organism>
<evidence type="ECO:0000313" key="1">
    <source>
        <dbReference type="EMBL" id="KAG8650067.1"/>
    </source>
</evidence>
<sequence>MNPLKSFWVLLNKINHCPHPGQSISVLQLIKINVSGKHSPMSIWAHLCFNRKLALQSPPTSPSSPASLPSSSISPYVRNAAMSLLRNCSELHLSAPAPSPIPTGTGSRSACNEILSDYLAKSLKVPDLSLPHLHPPLNEADHIPAEIENPSLELRDYETIDRLLRSAREFGAFRITCHGIFGDELRSFVHEADRIFQDVEQADIGLRGKSSGRNQTKEQIAWVRSRKERTKCISNYFLPEKYQDFSEKMDNIAIKLDAIAELLGNIFVENIARMQFGKRIQGNESVLSLYRYNHSDNMLQHLSTLNERNSKPCDFTFCLHLPATPSRFFLRSAHGPLSFDAGPDTIVVIVGHRIEEWSMGDFICVCKEVICVPHLQESQARLSIELKCLSLNFDPNSKKICNAISIRDQILFVLVIGYLYKIYVFLFS</sequence>
<proteinExistence type="predicted"/>
<protein>
    <submittedName>
        <fullName evidence="1">Uncharacterized protein</fullName>
    </submittedName>
</protein>